<dbReference type="InterPro" id="IPR036427">
    <property type="entry name" value="Bromodomain-like_sf"/>
</dbReference>
<keyword evidence="4 5" id="KW-0103">Bromodomain</keyword>
<evidence type="ECO:0000259" key="7">
    <source>
        <dbReference type="PROSITE" id="PS50014"/>
    </source>
</evidence>
<dbReference type="InterPro" id="IPR011011">
    <property type="entry name" value="Znf_FYVE_PHD"/>
</dbReference>
<dbReference type="SUPFAM" id="SSF57903">
    <property type="entry name" value="FYVE/PHD zinc finger"/>
    <property type="match status" value="1"/>
</dbReference>
<feature type="compositionally biased region" description="Basic and acidic residues" evidence="6">
    <location>
        <begin position="160"/>
        <end position="177"/>
    </location>
</feature>
<evidence type="ECO:0000256" key="2">
    <source>
        <dbReference type="ARBA" id="ARBA00022771"/>
    </source>
</evidence>
<dbReference type="InterPro" id="IPR001965">
    <property type="entry name" value="Znf_PHD"/>
</dbReference>
<keyword evidence="1" id="KW-0479">Metal-binding</keyword>
<gene>
    <name evidence="8" type="ORF">HJC23_007426</name>
</gene>
<dbReference type="InterPro" id="IPR001487">
    <property type="entry name" value="Bromodomain"/>
</dbReference>
<name>A0ABD3QHN8_9STRA</name>
<dbReference type="PROSITE" id="PS50014">
    <property type="entry name" value="BROMODOMAIN_2"/>
    <property type="match status" value="1"/>
</dbReference>
<dbReference type="InterPro" id="IPR051831">
    <property type="entry name" value="Bromodomain_contain_prot"/>
</dbReference>
<dbReference type="Proteomes" id="UP001516023">
    <property type="component" value="Unassembled WGS sequence"/>
</dbReference>
<feature type="compositionally biased region" description="Basic and acidic residues" evidence="6">
    <location>
        <begin position="599"/>
        <end position="608"/>
    </location>
</feature>
<dbReference type="SMART" id="SM00249">
    <property type="entry name" value="PHD"/>
    <property type="match status" value="1"/>
</dbReference>
<evidence type="ECO:0000256" key="6">
    <source>
        <dbReference type="SAM" id="MobiDB-lite"/>
    </source>
</evidence>
<dbReference type="SMART" id="SM00297">
    <property type="entry name" value="BROMO"/>
    <property type="match status" value="1"/>
</dbReference>
<dbReference type="Pfam" id="PF00439">
    <property type="entry name" value="Bromodomain"/>
    <property type="match status" value="1"/>
</dbReference>
<dbReference type="AlphaFoldDB" id="A0ABD3QHN8"/>
<dbReference type="SUPFAM" id="SSF47370">
    <property type="entry name" value="Bromodomain"/>
    <property type="match status" value="1"/>
</dbReference>
<feature type="compositionally biased region" description="Polar residues" evidence="6">
    <location>
        <begin position="77"/>
        <end position="92"/>
    </location>
</feature>
<feature type="region of interest" description="Disordered" evidence="6">
    <location>
        <begin position="569"/>
        <end position="642"/>
    </location>
</feature>
<feature type="compositionally biased region" description="Basic and acidic residues" evidence="6">
    <location>
        <begin position="110"/>
        <end position="127"/>
    </location>
</feature>
<dbReference type="EMBL" id="JABMIG020000035">
    <property type="protein sequence ID" value="KAL3799953.1"/>
    <property type="molecule type" value="Genomic_DNA"/>
</dbReference>
<dbReference type="Pfam" id="PF04855">
    <property type="entry name" value="SNF5"/>
    <property type="match status" value="1"/>
</dbReference>
<keyword evidence="3" id="KW-0862">Zinc</keyword>
<protein>
    <recommendedName>
        <fullName evidence="7">Bromo domain-containing protein</fullName>
    </recommendedName>
</protein>
<dbReference type="Gene3D" id="3.30.40.10">
    <property type="entry name" value="Zinc/RING finger domain, C3HC4 (zinc finger)"/>
    <property type="match status" value="1"/>
</dbReference>
<evidence type="ECO:0000256" key="1">
    <source>
        <dbReference type="ARBA" id="ARBA00022723"/>
    </source>
</evidence>
<dbReference type="PANTHER" id="PTHR22881">
    <property type="entry name" value="BROMODOMAIN CONTAINING PROTEIN"/>
    <property type="match status" value="1"/>
</dbReference>
<evidence type="ECO:0000313" key="9">
    <source>
        <dbReference type="Proteomes" id="UP001516023"/>
    </source>
</evidence>
<reference evidence="8 9" key="1">
    <citation type="journal article" date="2020" name="G3 (Bethesda)">
        <title>Improved Reference Genome for Cyclotella cryptica CCMP332, a Model for Cell Wall Morphogenesis, Salinity Adaptation, and Lipid Production in Diatoms (Bacillariophyta).</title>
        <authorList>
            <person name="Roberts W.R."/>
            <person name="Downey K.M."/>
            <person name="Ruck E.C."/>
            <person name="Traller J.C."/>
            <person name="Alverson A.J."/>
        </authorList>
    </citation>
    <scope>NUCLEOTIDE SEQUENCE [LARGE SCALE GENOMIC DNA]</scope>
    <source>
        <strain evidence="8 9">CCMP332</strain>
    </source>
</reference>
<evidence type="ECO:0000313" key="8">
    <source>
        <dbReference type="EMBL" id="KAL3799953.1"/>
    </source>
</evidence>
<feature type="region of interest" description="Disordered" evidence="6">
    <location>
        <begin position="375"/>
        <end position="402"/>
    </location>
</feature>
<evidence type="ECO:0000256" key="4">
    <source>
        <dbReference type="ARBA" id="ARBA00023117"/>
    </source>
</evidence>
<dbReference type="PANTHER" id="PTHR22881:SF27">
    <property type="entry name" value="BROMODOMAIN CONTAINING 7_9"/>
    <property type="match status" value="1"/>
</dbReference>
<evidence type="ECO:0000256" key="3">
    <source>
        <dbReference type="ARBA" id="ARBA00022833"/>
    </source>
</evidence>
<keyword evidence="9" id="KW-1185">Reference proteome</keyword>
<dbReference type="InterPro" id="IPR006939">
    <property type="entry name" value="SNF5"/>
</dbReference>
<comment type="caution">
    <text evidence="8">The sequence shown here is derived from an EMBL/GenBank/DDBJ whole genome shotgun (WGS) entry which is preliminary data.</text>
</comment>
<dbReference type="InterPro" id="IPR013083">
    <property type="entry name" value="Znf_RING/FYVE/PHD"/>
</dbReference>
<dbReference type="Gene3D" id="1.20.920.10">
    <property type="entry name" value="Bromodomain-like"/>
    <property type="match status" value="1"/>
</dbReference>
<proteinExistence type="predicted"/>
<feature type="compositionally biased region" description="Basic and acidic residues" evidence="6">
    <location>
        <begin position="382"/>
        <end position="402"/>
    </location>
</feature>
<keyword evidence="2" id="KW-0863">Zinc-finger</keyword>
<sequence length="1182" mass="132061">MLVFPCSHAGVGQRLDTNNKGAMNSNTILNLAYLDPPQYGWTAVGGIASILEPHERARRVNVNVGGVGASKPPAASSGGNATDGITSETSAAPKQQECYYTIINDDDDACETKQEETKEDEAKHDDTISNPPAEEEKSPSTSRRRKGKSLPPPSTEIEADAPKADVPKADKTPEKINRPKRISIQRLHENTLDIYTYHRGRVGQEPRDANGELLAQLDPVDTNHDWTPTNPAVVKILLDFPLVDDLDDENDDETRDGKDVEGNAMDKRQYRFYDTVSWNLLDPTMPTPEEFATDLATQYCLSFRTTMEIIESITRQICDYVKRKTNRFYPPIVIRDAYGNERPDRQFGCADDVTECFRGVMDGILEAEGGARRGGGRAVISRRNDAPAKKREKVGKVREKGQVKPQRGTIEVIPKDKVPQPNQSNDIYAAQVLHRAKSASQKIVNECKSRGDKVLWHAEGEVCHICHNRKPVVLTFHCGCHSYCDYHCASRLSFRCRDYDPNNPDSLPIDHCPVCTLQCTCSKCTRLLDEVTSKLKTACEEQNCPPDQVVMPRLLEFCSAKLTSTPKMAVEPKGTPFGGVLKKKMNDPAKSGGSKRSRSKDATGDAHSTRSSPLMGESSDSARPQKKRKVDRQPSTKTPVKVLRVNPTEFPKEFYDGKDMDPAEPGDYERCFTPFGSLIPDPSLTANDAAQKFQDIIPLPSRIATNFDSCIVCNAGGKVTHSCAKCPRSYHTECLVKDGGDSSQLSCHRCKMDRHVLVEDLSNITPNQLIKMAYDNNLADFAWYEKIMELLVEIINKLKAYDFGAIFAEPVNTELVPNYLDVIKRPMDYGEVIKKLERGRYPNTVLNFTYKEKMNEMEEIVLHALCDIEQVHHNCMLFNENGSCYHRVGQVHMVRWKAYYEKVIEDRLPPNVQANLEEFRAVFKEELDSKIQVRILTATNPTNRANITFAVFDPITKKVVKQYTSKSAAVRAAMALKKAGYACEYELDDKNVKSIIEKSSKEASTLLFGYRWMTMDCLRSGEFKLEEKTTCTDNETPFPVRSDSLASSFFQDDALMSPSAGNIVVLKEDTASGCEMRGFDSEEAAYKDWLETCATAVHLDPSIASDMSTFQQHFLHGTKTINGVAWKLAERSEAATHAAPSLSQEKVVMEQEYAVPVKEKTSVTLTHLSSIEAVDDKMKASG</sequence>
<feature type="domain" description="Bromo" evidence="7">
    <location>
        <begin position="799"/>
        <end position="886"/>
    </location>
</feature>
<dbReference type="GO" id="GO:0008270">
    <property type="term" value="F:zinc ion binding"/>
    <property type="evidence" value="ECO:0007669"/>
    <property type="project" value="UniProtKB-KW"/>
</dbReference>
<feature type="region of interest" description="Disordered" evidence="6">
    <location>
        <begin position="64"/>
        <end position="92"/>
    </location>
</feature>
<evidence type="ECO:0000256" key="5">
    <source>
        <dbReference type="PROSITE-ProRule" id="PRU00035"/>
    </source>
</evidence>
<accession>A0ABD3QHN8</accession>
<feature type="region of interest" description="Disordered" evidence="6">
    <location>
        <begin position="110"/>
        <end position="184"/>
    </location>
</feature>
<organism evidence="8 9">
    <name type="scientific">Cyclotella cryptica</name>
    <dbReference type="NCBI Taxonomy" id="29204"/>
    <lineage>
        <taxon>Eukaryota</taxon>
        <taxon>Sar</taxon>
        <taxon>Stramenopiles</taxon>
        <taxon>Ochrophyta</taxon>
        <taxon>Bacillariophyta</taxon>
        <taxon>Coscinodiscophyceae</taxon>
        <taxon>Thalassiosirophycidae</taxon>
        <taxon>Stephanodiscales</taxon>
        <taxon>Stephanodiscaceae</taxon>
        <taxon>Cyclotella</taxon>
    </lineage>
</organism>